<evidence type="ECO:0000256" key="3">
    <source>
        <dbReference type="ARBA" id="ARBA00006678"/>
    </source>
</evidence>
<evidence type="ECO:0000256" key="4">
    <source>
        <dbReference type="ARBA" id="ARBA00022490"/>
    </source>
</evidence>
<dbReference type="SUPFAM" id="SSF54211">
    <property type="entry name" value="Ribosomal protein S5 domain 2-like"/>
    <property type="match status" value="1"/>
</dbReference>
<dbReference type="InterPro" id="IPR020568">
    <property type="entry name" value="Ribosomal_Su5_D2-typ_SF"/>
</dbReference>
<evidence type="ECO:0000256" key="2">
    <source>
        <dbReference type="ARBA" id="ARBA00004496"/>
    </source>
</evidence>
<dbReference type="GO" id="GO:0071028">
    <property type="term" value="P:nuclear mRNA surveillance"/>
    <property type="evidence" value="ECO:0007669"/>
    <property type="project" value="TreeGrafter"/>
</dbReference>
<dbReference type="GO" id="GO:0071051">
    <property type="term" value="P:poly(A)-dependent snoRNA 3'-end processing"/>
    <property type="evidence" value="ECO:0007669"/>
    <property type="project" value="TreeGrafter"/>
</dbReference>
<protein>
    <recommendedName>
        <fullName evidence="10">Exoribonuclease phosphorolytic domain-containing protein</fullName>
    </recommendedName>
</protein>
<dbReference type="CDD" id="cd11371">
    <property type="entry name" value="RNase_PH_MTR3"/>
    <property type="match status" value="1"/>
</dbReference>
<dbReference type="InParanoid" id="A0A0C3JXY6"/>
<evidence type="ECO:0000256" key="7">
    <source>
        <dbReference type="ARBA" id="ARBA00022884"/>
    </source>
</evidence>
<feature type="region of interest" description="Disordered" evidence="9">
    <location>
        <begin position="1"/>
        <end position="22"/>
    </location>
</feature>
<comment type="similarity">
    <text evidence="3">Belongs to the RNase PH family.</text>
</comment>
<evidence type="ECO:0000313" key="12">
    <source>
        <dbReference type="Proteomes" id="UP000054217"/>
    </source>
</evidence>
<dbReference type="FunCoup" id="A0A0C3JXY6">
    <property type="interactions" value="143"/>
</dbReference>
<evidence type="ECO:0000313" key="11">
    <source>
        <dbReference type="EMBL" id="KIO14003.1"/>
    </source>
</evidence>
<evidence type="ECO:0000256" key="5">
    <source>
        <dbReference type="ARBA" id="ARBA00022552"/>
    </source>
</evidence>
<keyword evidence="4" id="KW-0963">Cytoplasm</keyword>
<organism evidence="11 12">
    <name type="scientific">Pisolithus tinctorius Marx 270</name>
    <dbReference type="NCBI Taxonomy" id="870435"/>
    <lineage>
        <taxon>Eukaryota</taxon>
        <taxon>Fungi</taxon>
        <taxon>Dikarya</taxon>
        <taxon>Basidiomycota</taxon>
        <taxon>Agaricomycotina</taxon>
        <taxon>Agaricomycetes</taxon>
        <taxon>Agaricomycetidae</taxon>
        <taxon>Boletales</taxon>
        <taxon>Sclerodermatineae</taxon>
        <taxon>Pisolithaceae</taxon>
        <taxon>Pisolithus</taxon>
    </lineage>
</organism>
<evidence type="ECO:0000256" key="1">
    <source>
        <dbReference type="ARBA" id="ARBA00004123"/>
    </source>
</evidence>
<dbReference type="GO" id="GO:0000177">
    <property type="term" value="C:cytoplasmic exosome (RNase complex)"/>
    <property type="evidence" value="ECO:0007669"/>
    <property type="project" value="TreeGrafter"/>
</dbReference>
<dbReference type="InterPro" id="IPR027408">
    <property type="entry name" value="PNPase/RNase_PH_dom_sf"/>
</dbReference>
<feature type="domain" description="Exoribonuclease phosphorolytic" evidence="10">
    <location>
        <begin position="43"/>
        <end position="171"/>
    </location>
</feature>
<dbReference type="EMBL" id="KN831945">
    <property type="protein sequence ID" value="KIO14003.1"/>
    <property type="molecule type" value="Genomic_DNA"/>
</dbReference>
<evidence type="ECO:0000256" key="6">
    <source>
        <dbReference type="ARBA" id="ARBA00022835"/>
    </source>
</evidence>
<dbReference type="GO" id="GO:0005730">
    <property type="term" value="C:nucleolus"/>
    <property type="evidence" value="ECO:0007669"/>
    <property type="project" value="TreeGrafter"/>
</dbReference>
<dbReference type="GO" id="GO:0000176">
    <property type="term" value="C:nuclear exosome (RNase complex)"/>
    <property type="evidence" value="ECO:0007669"/>
    <property type="project" value="TreeGrafter"/>
</dbReference>
<evidence type="ECO:0000256" key="8">
    <source>
        <dbReference type="ARBA" id="ARBA00023242"/>
    </source>
</evidence>
<dbReference type="GO" id="GO:0016075">
    <property type="term" value="P:rRNA catabolic process"/>
    <property type="evidence" value="ECO:0007669"/>
    <property type="project" value="TreeGrafter"/>
</dbReference>
<evidence type="ECO:0000259" key="10">
    <source>
        <dbReference type="Pfam" id="PF01138"/>
    </source>
</evidence>
<dbReference type="AlphaFoldDB" id="A0A0C3JXY6"/>
<dbReference type="SUPFAM" id="SSF55666">
    <property type="entry name" value="Ribonuclease PH domain 2-like"/>
    <property type="match status" value="1"/>
</dbReference>
<dbReference type="PANTHER" id="PTHR11953">
    <property type="entry name" value="EXOSOME COMPLEX COMPONENT"/>
    <property type="match status" value="1"/>
</dbReference>
<dbReference type="PANTHER" id="PTHR11953:SF2">
    <property type="entry name" value="EXOSOME COMPLEX COMPONENT MTR3"/>
    <property type="match status" value="1"/>
</dbReference>
<feature type="compositionally biased region" description="Basic and acidic residues" evidence="9">
    <location>
        <begin position="1"/>
        <end position="13"/>
    </location>
</feature>
<dbReference type="InterPro" id="IPR036345">
    <property type="entry name" value="ExoRNase_PH_dom2_sf"/>
</dbReference>
<evidence type="ECO:0000256" key="9">
    <source>
        <dbReference type="SAM" id="MobiDB-lite"/>
    </source>
</evidence>
<keyword evidence="5" id="KW-0698">rRNA processing</keyword>
<reference evidence="12" key="2">
    <citation type="submission" date="2015-01" db="EMBL/GenBank/DDBJ databases">
        <title>Evolutionary Origins and Diversification of the Mycorrhizal Mutualists.</title>
        <authorList>
            <consortium name="DOE Joint Genome Institute"/>
            <consortium name="Mycorrhizal Genomics Consortium"/>
            <person name="Kohler A."/>
            <person name="Kuo A."/>
            <person name="Nagy L.G."/>
            <person name="Floudas D."/>
            <person name="Copeland A."/>
            <person name="Barry K.W."/>
            <person name="Cichocki N."/>
            <person name="Veneault-Fourrey C."/>
            <person name="LaButti K."/>
            <person name="Lindquist E.A."/>
            <person name="Lipzen A."/>
            <person name="Lundell T."/>
            <person name="Morin E."/>
            <person name="Murat C."/>
            <person name="Riley R."/>
            <person name="Ohm R."/>
            <person name="Sun H."/>
            <person name="Tunlid A."/>
            <person name="Henrissat B."/>
            <person name="Grigoriev I.V."/>
            <person name="Hibbett D.S."/>
            <person name="Martin F."/>
        </authorList>
    </citation>
    <scope>NUCLEOTIDE SEQUENCE [LARGE SCALE GENOMIC DNA]</scope>
    <source>
        <strain evidence="12">Marx 270</strain>
    </source>
</reference>
<reference evidence="11 12" key="1">
    <citation type="submission" date="2014-04" db="EMBL/GenBank/DDBJ databases">
        <authorList>
            <consortium name="DOE Joint Genome Institute"/>
            <person name="Kuo A."/>
            <person name="Kohler A."/>
            <person name="Costa M.D."/>
            <person name="Nagy L.G."/>
            <person name="Floudas D."/>
            <person name="Copeland A."/>
            <person name="Barry K.W."/>
            <person name="Cichocki N."/>
            <person name="Veneault-Fourrey C."/>
            <person name="LaButti K."/>
            <person name="Lindquist E.A."/>
            <person name="Lipzen A."/>
            <person name="Lundell T."/>
            <person name="Morin E."/>
            <person name="Murat C."/>
            <person name="Sun H."/>
            <person name="Tunlid A."/>
            <person name="Henrissat B."/>
            <person name="Grigoriev I.V."/>
            <person name="Hibbett D.S."/>
            <person name="Martin F."/>
            <person name="Nordberg H.P."/>
            <person name="Cantor M.N."/>
            <person name="Hua S.X."/>
        </authorList>
    </citation>
    <scope>NUCLEOTIDE SEQUENCE [LARGE SCALE GENOMIC DNA]</scope>
    <source>
        <strain evidence="11 12">Marx 270</strain>
    </source>
</reference>
<dbReference type="Proteomes" id="UP000054217">
    <property type="component" value="Unassembled WGS sequence"/>
</dbReference>
<dbReference type="OrthoDB" id="2504340at2759"/>
<dbReference type="STRING" id="870435.A0A0C3JXY6"/>
<dbReference type="GO" id="GO:0003723">
    <property type="term" value="F:RNA binding"/>
    <property type="evidence" value="ECO:0007669"/>
    <property type="project" value="UniProtKB-KW"/>
</dbReference>
<keyword evidence="8" id="KW-0539">Nucleus</keyword>
<accession>A0A0C3JXY6</accession>
<proteinExistence type="inferred from homology"/>
<dbReference type="HOGENOM" id="CLU_063514_1_2_1"/>
<dbReference type="InterPro" id="IPR050080">
    <property type="entry name" value="RNase_PH"/>
</dbReference>
<dbReference type="InterPro" id="IPR001247">
    <property type="entry name" value="ExoRNase_PH_dom1"/>
</dbReference>
<dbReference type="GO" id="GO:0034475">
    <property type="term" value="P:U4 snRNA 3'-end processing"/>
    <property type="evidence" value="ECO:0007669"/>
    <property type="project" value="TreeGrafter"/>
</dbReference>
<sequence>MAQSTFDRRRVNGPEESFPPVFDDEDDGGLGWVAMRNRGAEDIRPIFLQPGLVSQANGSAYIETENTKLACAVYGPRQSKTTTYSERGRLNVEVKFAPFSCVRRRAPLRDAEDRAVAIAVHQSIVSSICLELFPKSTIDVFIVVIENDGTEGCIASGSIAASTALADAGIEMLGLVASCSASVRGDEIRLDPVEKEVAAADGTVILACMPALSSVTNVYQSGRVSAQGALKCMELCQGRCIDVHAVMAQSLLSSRASMP</sequence>
<dbReference type="Gene3D" id="3.30.230.70">
    <property type="entry name" value="GHMP Kinase, N-terminal domain"/>
    <property type="match status" value="1"/>
</dbReference>
<keyword evidence="7" id="KW-0694">RNA-binding</keyword>
<dbReference type="GO" id="GO:0006364">
    <property type="term" value="P:rRNA processing"/>
    <property type="evidence" value="ECO:0007669"/>
    <property type="project" value="UniProtKB-KW"/>
</dbReference>
<dbReference type="Pfam" id="PF01138">
    <property type="entry name" value="RNase_PH"/>
    <property type="match status" value="1"/>
</dbReference>
<comment type="subcellular location">
    <subcellularLocation>
        <location evidence="2">Cytoplasm</location>
    </subcellularLocation>
    <subcellularLocation>
        <location evidence="1">Nucleus</location>
    </subcellularLocation>
</comment>
<gene>
    <name evidence="11" type="ORF">M404DRAFT_121155</name>
</gene>
<keyword evidence="6" id="KW-0271">Exosome</keyword>
<name>A0A0C3JXY6_PISTI</name>
<keyword evidence="12" id="KW-1185">Reference proteome</keyword>